<evidence type="ECO:0000313" key="11">
    <source>
        <dbReference type="Proteomes" id="UP000094023"/>
    </source>
</evidence>
<dbReference type="STRING" id="1354337.M983_1438"/>
<comment type="domain">
    <text evidence="8">The N-terminal domain determines nucleotide recognition and specific binding, while the C-terminal domain determines the specific binding to the target protein.</text>
</comment>
<keyword evidence="6 8" id="KW-0342">GTP-binding</keyword>
<keyword evidence="11" id="KW-1185">Reference proteome</keyword>
<evidence type="ECO:0000256" key="1">
    <source>
        <dbReference type="ARBA" id="ARBA00022490"/>
    </source>
</evidence>
<comment type="cofactor">
    <cofactor evidence="8">
        <name>Mg(2+)</name>
        <dbReference type="ChEBI" id="CHEBI:18420"/>
    </cofactor>
</comment>
<dbReference type="GO" id="GO:1902758">
    <property type="term" value="P:bis(molybdopterin guanine dinucleotide)molybdenum biosynthetic process"/>
    <property type="evidence" value="ECO:0007669"/>
    <property type="project" value="TreeGrafter"/>
</dbReference>
<comment type="catalytic activity">
    <reaction evidence="8">
        <text>Mo-molybdopterin + GTP + H(+) = Mo-molybdopterin guanine dinucleotide + diphosphate</text>
        <dbReference type="Rhea" id="RHEA:34243"/>
        <dbReference type="ChEBI" id="CHEBI:15378"/>
        <dbReference type="ChEBI" id="CHEBI:33019"/>
        <dbReference type="ChEBI" id="CHEBI:37565"/>
        <dbReference type="ChEBI" id="CHEBI:71302"/>
        <dbReference type="ChEBI" id="CHEBI:71310"/>
        <dbReference type="EC" id="2.7.7.77"/>
    </reaction>
</comment>
<accession>A0A198G1U5</accession>
<dbReference type="AlphaFoldDB" id="A0A198G1U5"/>
<evidence type="ECO:0000256" key="3">
    <source>
        <dbReference type="ARBA" id="ARBA00022723"/>
    </source>
</evidence>
<dbReference type="Pfam" id="PF12804">
    <property type="entry name" value="NTP_transf_3"/>
    <property type="match status" value="1"/>
</dbReference>
<dbReference type="Proteomes" id="UP000094023">
    <property type="component" value="Unassembled WGS sequence"/>
</dbReference>
<dbReference type="OrthoDB" id="9788394at2"/>
<comment type="caution">
    <text evidence="10">The sequence shown here is derived from an EMBL/GenBank/DDBJ whole genome shotgun (WGS) entry which is preliminary data.</text>
</comment>
<keyword evidence="7 8" id="KW-0501">Molybdenum cofactor biosynthesis</keyword>
<dbReference type="RefSeq" id="WP_066749293.1">
    <property type="nucleotide sequence ID" value="NZ_LXEN01000066.1"/>
</dbReference>
<dbReference type="EMBL" id="LXEN01000066">
    <property type="protein sequence ID" value="OAT30920.1"/>
    <property type="molecule type" value="Genomic_DNA"/>
</dbReference>
<evidence type="ECO:0000313" key="10">
    <source>
        <dbReference type="EMBL" id="OAT30920.1"/>
    </source>
</evidence>
<comment type="caution">
    <text evidence="8">Lacks conserved residue(s) required for the propagation of feature annotation.</text>
</comment>
<dbReference type="HAMAP" id="MF_00316">
    <property type="entry name" value="MobA"/>
    <property type="match status" value="1"/>
</dbReference>
<comment type="function">
    <text evidence="8">Transfers a GMP moiety from GTP to Mo-molybdopterin (Mo-MPT) cofactor (Moco or molybdenum cofactor) to form Mo-molybdopterin guanine dinucleotide (Mo-MGD) cofactor.</text>
</comment>
<evidence type="ECO:0000256" key="8">
    <source>
        <dbReference type="HAMAP-Rule" id="MF_00316"/>
    </source>
</evidence>
<feature type="binding site" evidence="8">
    <location>
        <position position="100"/>
    </location>
    <ligand>
        <name>GTP</name>
        <dbReference type="ChEBI" id="CHEBI:37565"/>
    </ligand>
</feature>
<dbReference type="EC" id="2.7.7.77" evidence="8"/>
<evidence type="ECO:0000256" key="7">
    <source>
        <dbReference type="ARBA" id="ARBA00023150"/>
    </source>
</evidence>
<evidence type="ECO:0000256" key="5">
    <source>
        <dbReference type="ARBA" id="ARBA00022842"/>
    </source>
</evidence>
<keyword evidence="1 8" id="KW-0963">Cytoplasm</keyword>
<dbReference type="SUPFAM" id="SSF53448">
    <property type="entry name" value="Nucleotide-diphospho-sugar transferases"/>
    <property type="match status" value="1"/>
</dbReference>
<reference evidence="10 11" key="1">
    <citation type="submission" date="2016-04" db="EMBL/GenBank/DDBJ databases">
        <title>ATOL: Assembling a taxonomically balanced genome-scale reconstruction of the evolutionary history of the Enterobacteriaceae.</title>
        <authorList>
            <person name="Plunkett G.III."/>
            <person name="Neeno-Eckwall E.C."/>
            <person name="Glasner J.D."/>
            <person name="Perna N.T."/>
        </authorList>
    </citation>
    <scope>NUCLEOTIDE SEQUENCE [LARGE SCALE GENOMIC DNA]</scope>
    <source>
        <strain evidence="10 11">ATCC 19692</strain>
    </source>
</reference>
<dbReference type="GO" id="GO:0046872">
    <property type="term" value="F:metal ion binding"/>
    <property type="evidence" value="ECO:0007669"/>
    <property type="project" value="UniProtKB-KW"/>
</dbReference>
<comment type="subunit">
    <text evidence="8">Monomer.</text>
</comment>
<keyword evidence="5 8" id="KW-0460">Magnesium</keyword>
<feature type="binding site" evidence="8">
    <location>
        <position position="100"/>
    </location>
    <ligand>
        <name>Mg(2+)</name>
        <dbReference type="ChEBI" id="CHEBI:18420"/>
    </ligand>
</feature>
<dbReference type="GO" id="GO:0005525">
    <property type="term" value="F:GTP binding"/>
    <property type="evidence" value="ECO:0007669"/>
    <property type="project" value="UniProtKB-UniRule"/>
</dbReference>
<evidence type="ECO:0000259" key="9">
    <source>
        <dbReference type="Pfam" id="PF12804"/>
    </source>
</evidence>
<feature type="binding site" evidence="8">
    <location>
        <position position="24"/>
    </location>
    <ligand>
        <name>GTP</name>
        <dbReference type="ChEBI" id="CHEBI:37565"/>
    </ligand>
</feature>
<proteinExistence type="inferred from homology"/>
<keyword evidence="3 8" id="KW-0479">Metal-binding</keyword>
<evidence type="ECO:0000256" key="6">
    <source>
        <dbReference type="ARBA" id="ARBA00023134"/>
    </source>
</evidence>
<evidence type="ECO:0000256" key="4">
    <source>
        <dbReference type="ARBA" id="ARBA00022741"/>
    </source>
</evidence>
<evidence type="ECO:0000256" key="2">
    <source>
        <dbReference type="ARBA" id="ARBA00022679"/>
    </source>
</evidence>
<dbReference type="NCBIfam" id="TIGR02665">
    <property type="entry name" value="molyb_mobA"/>
    <property type="match status" value="1"/>
</dbReference>
<comment type="subcellular location">
    <subcellularLocation>
        <location evidence="8">Cytoplasm</location>
    </subcellularLocation>
</comment>
<dbReference type="InterPro" id="IPR029044">
    <property type="entry name" value="Nucleotide-diphossugar_trans"/>
</dbReference>
<name>A0A198G1U5_9GAMM</name>
<organism evidence="10 11">
    <name type="scientific">Proteus myxofaciens ATCC 19692</name>
    <dbReference type="NCBI Taxonomy" id="1354337"/>
    <lineage>
        <taxon>Bacteria</taxon>
        <taxon>Pseudomonadati</taxon>
        <taxon>Pseudomonadota</taxon>
        <taxon>Gammaproteobacteria</taxon>
        <taxon>Enterobacterales</taxon>
        <taxon>Morganellaceae</taxon>
        <taxon>Proteus</taxon>
    </lineage>
</organism>
<dbReference type="PANTHER" id="PTHR19136:SF81">
    <property type="entry name" value="MOLYBDENUM COFACTOR GUANYLYLTRANSFERASE"/>
    <property type="match status" value="1"/>
</dbReference>
<protein>
    <recommendedName>
        <fullName evidence="8">Molybdenum cofactor guanylyltransferase</fullName>
        <shortName evidence="8">MoCo guanylyltransferase</shortName>
        <ecNumber evidence="8">2.7.7.77</ecNumber>
    </recommendedName>
    <alternativeName>
        <fullName evidence="8">GTP:molybdopterin guanylyltransferase</fullName>
    </alternativeName>
    <alternativeName>
        <fullName evidence="8">Mo-MPT guanylyltransferase</fullName>
    </alternativeName>
    <alternativeName>
        <fullName evidence="8">Molybdopterin guanylyltransferase</fullName>
    </alternativeName>
    <alternativeName>
        <fullName evidence="8">Molybdopterin-guanine dinucleotide synthase</fullName>
        <shortName evidence="8">MGD synthase</shortName>
    </alternativeName>
</protein>
<gene>
    <name evidence="8" type="primary">mobA</name>
    <name evidence="10" type="ORF">M983_1438</name>
</gene>
<dbReference type="CDD" id="cd02503">
    <property type="entry name" value="MobA"/>
    <property type="match status" value="1"/>
</dbReference>
<keyword evidence="2 8" id="KW-0808">Transferase</keyword>
<dbReference type="GO" id="GO:0005737">
    <property type="term" value="C:cytoplasm"/>
    <property type="evidence" value="ECO:0007669"/>
    <property type="project" value="UniProtKB-SubCell"/>
</dbReference>
<feature type="binding site" evidence="8">
    <location>
        <position position="70"/>
    </location>
    <ligand>
        <name>GTP</name>
        <dbReference type="ChEBI" id="CHEBI:37565"/>
    </ligand>
</feature>
<dbReference type="GO" id="GO:0061603">
    <property type="term" value="F:molybdenum cofactor guanylyltransferase activity"/>
    <property type="evidence" value="ECO:0007669"/>
    <property type="project" value="UniProtKB-EC"/>
</dbReference>
<dbReference type="Gene3D" id="3.90.550.10">
    <property type="entry name" value="Spore Coat Polysaccharide Biosynthesis Protein SpsA, Chain A"/>
    <property type="match status" value="1"/>
</dbReference>
<dbReference type="PATRIC" id="fig|1354337.4.peg.1468"/>
<keyword evidence="4 8" id="KW-0547">Nucleotide-binding</keyword>
<feature type="domain" description="MobA-like NTP transferase" evidence="9">
    <location>
        <begin position="10"/>
        <end position="157"/>
    </location>
</feature>
<comment type="similarity">
    <text evidence="8">Belongs to the MobA family.</text>
</comment>
<sequence length="191" mass="21402">MKNKMITGGILAGGRATRMGGVDKGLQILEGKPLYLHIADKLSSHVDHILISANRNLDEYRKSHYPVITDEIEDFAGPLAGMLAVLKNAQTPWVIFVPCDVPYFPVNLVKNLYEQKGDALASYVYDGNREHPTLSLLNRRVIPMLEKYLAQGDRKLMLFMKQIGAKPVLFADQAEAFINLNTLQDIQKAHK</sequence>
<dbReference type="InterPro" id="IPR013482">
    <property type="entry name" value="Molybde_CF_guanTrfase"/>
</dbReference>
<feature type="binding site" evidence="8">
    <location>
        <begin position="11"/>
        <end position="13"/>
    </location>
    <ligand>
        <name>GTP</name>
        <dbReference type="ChEBI" id="CHEBI:37565"/>
    </ligand>
</feature>
<dbReference type="InterPro" id="IPR025877">
    <property type="entry name" value="MobA-like_NTP_Trfase"/>
</dbReference>
<dbReference type="PANTHER" id="PTHR19136">
    <property type="entry name" value="MOLYBDENUM COFACTOR GUANYLYLTRANSFERASE"/>
    <property type="match status" value="1"/>
</dbReference>